<feature type="compositionally biased region" description="Low complexity" evidence="2">
    <location>
        <begin position="120"/>
        <end position="133"/>
    </location>
</feature>
<protein>
    <recommendedName>
        <fullName evidence="3">RNA polymerase II assembly factor Rtp1 C-terminal domain-containing protein</fullName>
    </recommendedName>
</protein>
<keyword evidence="5" id="KW-1185">Reference proteome</keyword>
<proteinExistence type="inferred from homology"/>
<feature type="region of interest" description="Disordered" evidence="2">
    <location>
        <begin position="16"/>
        <end position="56"/>
    </location>
</feature>
<dbReference type="InterPro" id="IPR011989">
    <property type="entry name" value="ARM-like"/>
</dbReference>
<sequence length="1296" mass="140735">MRDLAEALAHARLLTGERDGRTDVGEPVDDCDELSVAPTRKAGKKKAPSKKSLLEKAQQHGLQRLQLRLKAYQKASGWDPGSSTATLANTLCAPESAQYSTASASLHALQEIHLALLDAPSSSRLPPSRATSSCARHESTTRAAPHLSVRDHATIGTLLSIFNTWCMDLLTARYDAAHHQLVRAQGGITSVAQTSELRNRLNEVGGADDPDTISLRAQAEIKLAHVSGLVVLVKIQELLEMRRRSLVSPGGALPPDKSNDGTSTDGTDTPERPAKEEKATKKSSGARAMVFFMPSTYIATTLLNTCAGHILKLSFRLAYGIRMPEEPSTDKVDWHGLPMSVIQAILQTITTIACFSALSVVTSRKSTIDSTSKISKELSAFNEISEARPVPAPPTPGFVSAQATRFLAAQLLRKDGIQSMLIVMLKGNPNKVSLSAEGDVDYAPSQAKLNRILGLLLSPPKGVGMDAYADVVVPQLLNIIMLFSPLDSVSKHSPLSSIHGTTATMALAAIVEVEPAAVRQLIARRLCFPLVPLSPDANTMPFGQGTADDGEGDELLVPFDSLCTAVGLLLAIGTLADPNPDFLHVTIEPYVVPLLSLIGFLREKNRPKIVPHGDMLDALERSASAVLRTWGRMASSNELVEKLGFGPRGLLRDNLFDVSLRGVRGRWRWRWDEQAQPCVTVREDDDIHSDIRHLVQSLENFSICPSPDGPDINPSKADSVDISNGFNAELVAMDALLSYLDNHDARLELVAQILDEYVQLERMATERTPAELMRSFSLLWAAIKYLQNADNDLLTLYPEKLLAFIDHAIDAGEEETFGGETMVHSVPFRARARGKDDEDSRDAMRQAAEILKGGMRPTAVSLLANLLMKNETITTTNTPLLRSIAHKVEKLANGEDEVYRKPYSTLLLFLEARAKLVAERGLTSAPMRKLEMSPEERAEDQYKEALQLLQDPVVPVRAHGIVLLKELVATLEVGRKADNDKLKLDPKRLPAILSLMLHAVRDDDSYVYLNAVKGLAQFGLLNDTTMLQRLVKLYTTGQDDASAAEPFTASTVDKRLRIGEALQQIIQQLGEALAPKLASVVPPLMAFLRDAQVPVPLRVSAISLLGTAVEATSAAMAAAGYGNQLASTVLDLLEVEASSSVSSDESDKEITLLDDALSRDSRLPELRRAALLLLAFLIAGSGHQLSTLREIRANDAEITISSQPETLQALRLPNGSILPSISSVEVGKPRISMMDSSLPAILLDQSLLPRIKTVCAYVQQIEVDTVSRTQAGECVEEVQALELEFVHAGVLPQASR</sequence>
<evidence type="ECO:0000256" key="2">
    <source>
        <dbReference type="SAM" id="MobiDB-lite"/>
    </source>
</evidence>
<organism evidence="4 5">
    <name type="scientific">Tilletiaria anomala (strain ATCC 24038 / CBS 436.72 / UBC 951)</name>
    <dbReference type="NCBI Taxonomy" id="1037660"/>
    <lineage>
        <taxon>Eukaryota</taxon>
        <taxon>Fungi</taxon>
        <taxon>Dikarya</taxon>
        <taxon>Basidiomycota</taxon>
        <taxon>Ustilaginomycotina</taxon>
        <taxon>Exobasidiomycetes</taxon>
        <taxon>Georgefischeriales</taxon>
        <taxon>Tilletiariaceae</taxon>
        <taxon>Tilletiaria</taxon>
    </lineage>
</organism>
<dbReference type="OrthoDB" id="39591at2759"/>
<evidence type="ECO:0000313" key="4">
    <source>
        <dbReference type="EMBL" id="KDN46793.1"/>
    </source>
</evidence>
<dbReference type="InterPro" id="IPR019451">
    <property type="entry name" value="Rtp1_C1"/>
</dbReference>
<dbReference type="InParanoid" id="A0A066W2M3"/>
<dbReference type="EMBL" id="JMSN01000033">
    <property type="protein sequence ID" value="KDN46793.1"/>
    <property type="molecule type" value="Genomic_DNA"/>
</dbReference>
<dbReference type="HOGENOM" id="CLU_005991_0_0_1"/>
<gene>
    <name evidence="4" type="ORF">K437DRAFT_268016</name>
</gene>
<dbReference type="GeneID" id="25265987"/>
<evidence type="ECO:0000313" key="5">
    <source>
        <dbReference type="Proteomes" id="UP000027361"/>
    </source>
</evidence>
<comment type="similarity">
    <text evidence="1">Belongs to the Tango6 family.</text>
</comment>
<dbReference type="PANTHER" id="PTHR20959:SF1">
    <property type="entry name" value="TRANSPORT AND GOLGI ORGANIZATION PROTEIN 6 HOMOLOG"/>
    <property type="match status" value="1"/>
</dbReference>
<feature type="domain" description="RNA polymerase II assembly factor Rtp1 C-terminal" evidence="3">
    <location>
        <begin position="942"/>
        <end position="1072"/>
    </location>
</feature>
<evidence type="ECO:0000259" key="3">
    <source>
        <dbReference type="Pfam" id="PF10363"/>
    </source>
</evidence>
<name>A0A066W2M3_TILAU</name>
<evidence type="ECO:0000256" key="1">
    <source>
        <dbReference type="ARBA" id="ARBA00005724"/>
    </source>
</evidence>
<dbReference type="OMA" id="KWGVEPL"/>
<dbReference type="RefSeq" id="XP_013243659.1">
    <property type="nucleotide sequence ID" value="XM_013388205.1"/>
</dbReference>
<dbReference type="Pfam" id="PF10363">
    <property type="entry name" value="RTP1_C1"/>
    <property type="match status" value="1"/>
</dbReference>
<dbReference type="InterPro" id="IPR039600">
    <property type="entry name" value="TANGO6/Rtp1"/>
</dbReference>
<accession>A0A066W2M3</accession>
<feature type="region of interest" description="Disordered" evidence="2">
    <location>
        <begin position="120"/>
        <end position="139"/>
    </location>
</feature>
<reference evidence="4 5" key="1">
    <citation type="submission" date="2014-05" db="EMBL/GenBank/DDBJ databases">
        <title>Draft genome sequence of a rare smut relative, Tilletiaria anomala UBC 951.</title>
        <authorList>
            <consortium name="DOE Joint Genome Institute"/>
            <person name="Toome M."/>
            <person name="Kuo A."/>
            <person name="Henrissat B."/>
            <person name="Lipzen A."/>
            <person name="Tritt A."/>
            <person name="Yoshinaga Y."/>
            <person name="Zane M."/>
            <person name="Barry K."/>
            <person name="Grigoriev I.V."/>
            <person name="Spatafora J.W."/>
            <person name="Aimea M.C."/>
        </authorList>
    </citation>
    <scope>NUCLEOTIDE SEQUENCE [LARGE SCALE GENOMIC DNA]</scope>
    <source>
        <strain evidence="4 5">UBC 951</strain>
    </source>
</reference>
<feature type="region of interest" description="Disordered" evidence="2">
    <location>
        <begin position="247"/>
        <end position="282"/>
    </location>
</feature>
<feature type="compositionally biased region" description="Basic and acidic residues" evidence="2">
    <location>
        <begin position="269"/>
        <end position="280"/>
    </location>
</feature>
<comment type="caution">
    <text evidence="4">The sequence shown here is derived from an EMBL/GenBank/DDBJ whole genome shotgun (WGS) entry which is preliminary data.</text>
</comment>
<dbReference type="SUPFAM" id="SSF48371">
    <property type="entry name" value="ARM repeat"/>
    <property type="match status" value="1"/>
</dbReference>
<dbReference type="Gene3D" id="1.25.10.10">
    <property type="entry name" value="Leucine-rich Repeat Variant"/>
    <property type="match status" value="1"/>
</dbReference>
<dbReference type="InterPro" id="IPR016024">
    <property type="entry name" value="ARM-type_fold"/>
</dbReference>
<dbReference type="Proteomes" id="UP000027361">
    <property type="component" value="Unassembled WGS sequence"/>
</dbReference>
<dbReference type="GO" id="GO:0009306">
    <property type="term" value="P:protein secretion"/>
    <property type="evidence" value="ECO:0007669"/>
    <property type="project" value="TreeGrafter"/>
</dbReference>
<dbReference type="PANTHER" id="PTHR20959">
    <property type="entry name" value="TRANSPORT AND GOLGI ORGANIZATION PROTEIN 6 FAMILY MEMBER"/>
    <property type="match status" value="1"/>
</dbReference>